<feature type="compositionally biased region" description="Acidic residues" evidence="1">
    <location>
        <begin position="303"/>
        <end position="315"/>
    </location>
</feature>
<feature type="region of interest" description="Disordered" evidence="1">
    <location>
        <begin position="389"/>
        <end position="408"/>
    </location>
</feature>
<protein>
    <submittedName>
        <fullName evidence="2">Uncharacterized protein</fullName>
    </submittedName>
</protein>
<dbReference type="HOGENOM" id="CLU_032664_0_0_1"/>
<name>A0A0C3NNE8_PHLG1</name>
<gene>
    <name evidence="2" type="ORF">PHLGIDRAFT_35877</name>
</gene>
<dbReference type="EMBL" id="KN840514">
    <property type="protein sequence ID" value="KIP06624.1"/>
    <property type="molecule type" value="Genomic_DNA"/>
</dbReference>
<accession>A0A0C3NNE8</accession>
<evidence type="ECO:0000313" key="3">
    <source>
        <dbReference type="Proteomes" id="UP000053257"/>
    </source>
</evidence>
<evidence type="ECO:0000313" key="2">
    <source>
        <dbReference type="EMBL" id="KIP06624.1"/>
    </source>
</evidence>
<evidence type="ECO:0000256" key="1">
    <source>
        <dbReference type="SAM" id="MobiDB-lite"/>
    </source>
</evidence>
<organism evidence="2 3">
    <name type="scientific">Phlebiopsis gigantea (strain 11061_1 CR5-6)</name>
    <name type="common">White-rot fungus</name>
    <name type="synonym">Peniophora gigantea</name>
    <dbReference type="NCBI Taxonomy" id="745531"/>
    <lineage>
        <taxon>Eukaryota</taxon>
        <taxon>Fungi</taxon>
        <taxon>Dikarya</taxon>
        <taxon>Basidiomycota</taxon>
        <taxon>Agaricomycotina</taxon>
        <taxon>Agaricomycetes</taxon>
        <taxon>Polyporales</taxon>
        <taxon>Phanerochaetaceae</taxon>
        <taxon>Phlebiopsis</taxon>
    </lineage>
</organism>
<feature type="region of interest" description="Disordered" evidence="1">
    <location>
        <begin position="289"/>
        <end position="315"/>
    </location>
</feature>
<sequence>MVKELSLGQLLAKPLGKPAYWEADILSPDCKSTPTKQIELENFTLVCNRRITGLTYIEPTQPEYQKTHVKSSDVFYRGIITIKHMKWLTEDAKRVLEKELQERDVRVRRKRLGRNVEPSNLRLSFALSTKTDFKVWIQGIKSFPAVFMIANQRITEGLYIQTKELREINVVSLSPETATRSQLYFARYRFRRELENIIKLNIPAPGVEASAAIPLAHRTVDWFISQYIRHILSGDATDTVKANLRNFFAAHCEWIIKDQAGVLHKHRRLIDVDTWKRWYMQWKNGTLPDSDDSMSVDEHAEAEVGEGDGNGDIDMDDVPPPSIRRGIKRVVMNKASLPQLPLPEPETDDDASSGLEYIDAYDPVQAQAALEPRYYRHPTLQKDDSVLLDSDFESPSEHGSDAESEDSFVVPSIRTDPDVLEAIPAAIGKQPRLPSPGDSWYCPIEGCCHEIDMYRLPADEKILAIISEDERAWVTSCNWSWNDPDLIAIFMDLVSGHYASHLRDLGIEAVGQGPQMYFRWRHPEEHPSEHAKSRREVDNIAQLAENLHME</sequence>
<dbReference type="Proteomes" id="UP000053257">
    <property type="component" value="Unassembled WGS sequence"/>
</dbReference>
<reference evidence="2 3" key="1">
    <citation type="journal article" date="2014" name="PLoS Genet.">
        <title>Analysis of the Phlebiopsis gigantea genome, transcriptome and secretome provides insight into its pioneer colonization strategies of wood.</title>
        <authorList>
            <person name="Hori C."/>
            <person name="Ishida T."/>
            <person name="Igarashi K."/>
            <person name="Samejima M."/>
            <person name="Suzuki H."/>
            <person name="Master E."/>
            <person name="Ferreira P."/>
            <person name="Ruiz-Duenas F.J."/>
            <person name="Held B."/>
            <person name="Canessa P."/>
            <person name="Larrondo L.F."/>
            <person name="Schmoll M."/>
            <person name="Druzhinina I.S."/>
            <person name="Kubicek C.P."/>
            <person name="Gaskell J.A."/>
            <person name="Kersten P."/>
            <person name="St John F."/>
            <person name="Glasner J."/>
            <person name="Sabat G."/>
            <person name="Splinter BonDurant S."/>
            <person name="Syed K."/>
            <person name="Yadav J."/>
            <person name="Mgbeahuruike A.C."/>
            <person name="Kovalchuk A."/>
            <person name="Asiegbu F.O."/>
            <person name="Lackner G."/>
            <person name="Hoffmeister D."/>
            <person name="Rencoret J."/>
            <person name="Gutierrez A."/>
            <person name="Sun H."/>
            <person name="Lindquist E."/>
            <person name="Barry K."/>
            <person name="Riley R."/>
            <person name="Grigoriev I.V."/>
            <person name="Henrissat B."/>
            <person name="Kues U."/>
            <person name="Berka R.M."/>
            <person name="Martinez A.T."/>
            <person name="Covert S.F."/>
            <person name="Blanchette R.A."/>
            <person name="Cullen D."/>
        </authorList>
    </citation>
    <scope>NUCLEOTIDE SEQUENCE [LARGE SCALE GENOMIC DNA]</scope>
    <source>
        <strain evidence="2 3">11061_1 CR5-6</strain>
    </source>
</reference>
<keyword evidence="3" id="KW-1185">Reference proteome</keyword>
<dbReference type="AlphaFoldDB" id="A0A0C3NNE8"/>
<dbReference type="OrthoDB" id="3226250at2759"/>
<proteinExistence type="predicted"/>